<feature type="region of interest" description="Disordered" evidence="1">
    <location>
        <begin position="1"/>
        <end position="29"/>
    </location>
</feature>
<feature type="compositionally biased region" description="Low complexity" evidence="1">
    <location>
        <begin position="66"/>
        <end position="82"/>
    </location>
</feature>
<dbReference type="RefSeq" id="WP_332617107.1">
    <property type="nucleotide sequence ID" value="NZ_JAXGFP010000005.1"/>
</dbReference>
<feature type="region of interest" description="Disordered" evidence="1">
    <location>
        <begin position="59"/>
        <end position="82"/>
    </location>
</feature>
<protein>
    <submittedName>
        <fullName evidence="2">Uncharacterized protein</fullName>
    </submittedName>
</protein>
<proteinExistence type="predicted"/>
<dbReference type="EMBL" id="JAXGFP010000005">
    <property type="protein sequence ID" value="MEG3184514.1"/>
    <property type="molecule type" value="Genomic_DNA"/>
</dbReference>
<dbReference type="Proteomes" id="UP001355056">
    <property type="component" value="Unassembled WGS sequence"/>
</dbReference>
<name>A0ABU7Z057_9GAMM</name>
<evidence type="ECO:0000313" key="2">
    <source>
        <dbReference type="EMBL" id="MEG3184514.1"/>
    </source>
</evidence>
<sequence>MSTSKKTSKAKTRKTATAAGGGNLHKHFESERISDDIAAFEKAGGKVEKLGVTRVLQKIAPTRAGETASEASAKPAAAPRKR</sequence>
<reference evidence="2 3" key="1">
    <citation type="journal article" date="2016" name="Int. J. Syst. Evol. Microbiol.">
        <title>Lysobacter erysipheiresistens sp. nov., an antagonist of powdery mildew, isolated from tobacco-cultivated soil.</title>
        <authorList>
            <person name="Xie B."/>
            <person name="Li T."/>
            <person name="Lin X."/>
            <person name="Wang C.J."/>
            <person name="Chen Y.J."/>
            <person name="Liu W.J."/>
            <person name="Zhao Z.W."/>
        </authorList>
    </citation>
    <scope>NUCLEOTIDE SEQUENCE [LARGE SCALE GENOMIC DNA]</scope>
    <source>
        <strain evidence="2 3">RS-LYSO-3</strain>
    </source>
</reference>
<keyword evidence="3" id="KW-1185">Reference proteome</keyword>
<evidence type="ECO:0000256" key="1">
    <source>
        <dbReference type="SAM" id="MobiDB-lite"/>
    </source>
</evidence>
<organism evidence="2 3">
    <name type="scientific">Novilysobacter erysipheiresistens</name>
    <dbReference type="NCBI Taxonomy" id="1749332"/>
    <lineage>
        <taxon>Bacteria</taxon>
        <taxon>Pseudomonadati</taxon>
        <taxon>Pseudomonadota</taxon>
        <taxon>Gammaproteobacteria</taxon>
        <taxon>Lysobacterales</taxon>
        <taxon>Lysobacteraceae</taxon>
        <taxon>Novilysobacter</taxon>
    </lineage>
</organism>
<accession>A0ABU7Z057</accession>
<evidence type="ECO:0000313" key="3">
    <source>
        <dbReference type="Proteomes" id="UP001355056"/>
    </source>
</evidence>
<comment type="caution">
    <text evidence="2">The sequence shown here is derived from an EMBL/GenBank/DDBJ whole genome shotgun (WGS) entry which is preliminary data.</text>
</comment>
<gene>
    <name evidence="2" type="ORF">SNE34_10885</name>
</gene>
<feature type="compositionally biased region" description="Basic residues" evidence="1">
    <location>
        <begin position="1"/>
        <end position="14"/>
    </location>
</feature>